<comment type="subcellular location">
    <subcellularLocation>
        <location evidence="1">Membrane</location>
    </subcellularLocation>
</comment>
<evidence type="ECO:0000256" key="1">
    <source>
        <dbReference type="ARBA" id="ARBA00004370"/>
    </source>
</evidence>
<keyword evidence="4 6" id="KW-1133">Transmembrane helix</keyword>
<evidence type="ECO:0000313" key="9">
    <source>
        <dbReference type="Proteomes" id="UP000695023"/>
    </source>
</evidence>
<keyword evidence="3 6" id="KW-0812">Transmembrane</keyword>
<reference evidence="10" key="1">
    <citation type="submission" date="2025-08" db="UniProtKB">
        <authorList>
            <consortium name="RefSeq"/>
        </authorList>
    </citation>
    <scope>IDENTIFICATION</scope>
</reference>
<evidence type="ECO:0000256" key="2">
    <source>
        <dbReference type="ARBA" id="ARBA00007558"/>
    </source>
</evidence>
<feature type="domain" description="Root UVB sensitive protein C-terminal" evidence="8">
    <location>
        <begin position="238"/>
        <end position="386"/>
    </location>
</feature>
<feature type="transmembrane region" description="Helical" evidence="6">
    <location>
        <begin position="170"/>
        <end position="186"/>
    </location>
</feature>
<accession>A0A9Y3VAP6</accession>
<dbReference type="CTD" id="64755"/>
<evidence type="ECO:0000259" key="7">
    <source>
        <dbReference type="Pfam" id="PF04884"/>
    </source>
</evidence>
<feature type="transmembrane region" description="Helical" evidence="6">
    <location>
        <begin position="192"/>
        <end position="210"/>
    </location>
</feature>
<dbReference type="PANTHER" id="PTHR12770:SF31">
    <property type="entry name" value="RUS FAMILY MEMBER 1"/>
    <property type="match status" value="1"/>
</dbReference>
<evidence type="ECO:0000313" key="10">
    <source>
        <dbReference type="RefSeq" id="XP_005726297.1"/>
    </source>
</evidence>
<evidence type="ECO:0000256" key="4">
    <source>
        <dbReference type="ARBA" id="ARBA00022989"/>
    </source>
</evidence>
<name>A0A9Y3VAP6_9CICH</name>
<dbReference type="RefSeq" id="XP_005726297.1">
    <property type="nucleotide sequence ID" value="XM_005726240.1"/>
</dbReference>
<feature type="domain" description="Protein root UVB sensitive/RUS" evidence="7">
    <location>
        <begin position="131"/>
        <end position="236"/>
    </location>
</feature>
<dbReference type="AlphaFoldDB" id="A0A9Y3VAP6"/>
<dbReference type="InterPro" id="IPR006968">
    <property type="entry name" value="RUS_fam"/>
</dbReference>
<keyword evidence="5 6" id="KW-0472">Membrane</keyword>
<sequence length="391" mass="43021">METDKGVVLATERYGSAESWKYVSKDGVMERRRDGSEGHSGGNSVFGVFKSVFLPQGYPESVSDDYLQYQFWDTMQAFSSSLSGTLATQASLRGVGVGNQEATVAAATVTWLLKDGTGMLGRILFAWQKGRIFKSIVGVAGGATRAALTVHQARRDNMADISAKDGSQETLVNLAGLLVSLILIPLVTDNPVLTLCLFFLFTVLHLFANYKAVRSVVMETFNEARLSIVLQQYLKDKQILSPPEANQREPVFFEFGQTVPIKLGVRLQEIAQSPEDLELALKENSMPYLLGVRNGCVCVCLGPEASVSDEIRAMCQAVVLGNMLSSSNSREATGAAPKQQKGHWEMVHKSHKLMDAIFNPLLKGAEAAGWDMKRTLIDWDEWRVEWKTKSS</sequence>
<evidence type="ECO:0000256" key="6">
    <source>
        <dbReference type="SAM" id="Phobius"/>
    </source>
</evidence>
<gene>
    <name evidence="10" type="primary">rusf1</name>
</gene>
<proteinExistence type="inferred from homology"/>
<dbReference type="Pfam" id="PF24160">
    <property type="entry name" value="UVB_sens_C"/>
    <property type="match status" value="1"/>
</dbReference>
<dbReference type="InterPro" id="IPR055412">
    <property type="entry name" value="UVB_sens_C"/>
</dbReference>
<dbReference type="Proteomes" id="UP000695023">
    <property type="component" value="Unplaced"/>
</dbReference>
<keyword evidence="9" id="KW-1185">Reference proteome</keyword>
<evidence type="ECO:0000256" key="3">
    <source>
        <dbReference type="ARBA" id="ARBA00022692"/>
    </source>
</evidence>
<dbReference type="GO" id="GO:0016020">
    <property type="term" value="C:membrane"/>
    <property type="evidence" value="ECO:0007669"/>
    <property type="project" value="UniProtKB-SubCell"/>
</dbReference>
<comment type="similarity">
    <text evidence="2">Belongs to the RUS1 family.</text>
</comment>
<protein>
    <submittedName>
        <fullName evidence="10">RUS family member 1 isoform X3</fullName>
    </submittedName>
</protein>
<dbReference type="Pfam" id="PF04884">
    <property type="entry name" value="UVB_sens_prot"/>
    <property type="match status" value="1"/>
</dbReference>
<dbReference type="PANTHER" id="PTHR12770">
    <property type="entry name" value="RUS1 FAMILY PROTEIN C16ORF58"/>
    <property type="match status" value="1"/>
</dbReference>
<organism evidence="9 10">
    <name type="scientific">Pundamilia nyererei</name>
    <dbReference type="NCBI Taxonomy" id="303518"/>
    <lineage>
        <taxon>Eukaryota</taxon>
        <taxon>Metazoa</taxon>
        <taxon>Chordata</taxon>
        <taxon>Craniata</taxon>
        <taxon>Vertebrata</taxon>
        <taxon>Euteleostomi</taxon>
        <taxon>Actinopterygii</taxon>
        <taxon>Neopterygii</taxon>
        <taxon>Teleostei</taxon>
        <taxon>Neoteleostei</taxon>
        <taxon>Acanthomorphata</taxon>
        <taxon>Ovalentaria</taxon>
        <taxon>Cichlomorphae</taxon>
        <taxon>Cichliformes</taxon>
        <taxon>Cichlidae</taxon>
        <taxon>African cichlids</taxon>
        <taxon>Pseudocrenilabrinae</taxon>
        <taxon>Haplochromini</taxon>
        <taxon>Pundamilia</taxon>
    </lineage>
</organism>
<dbReference type="InterPro" id="IPR054549">
    <property type="entry name" value="UVB_sens_RUS_dom"/>
</dbReference>
<evidence type="ECO:0000259" key="8">
    <source>
        <dbReference type="Pfam" id="PF24160"/>
    </source>
</evidence>
<evidence type="ECO:0000256" key="5">
    <source>
        <dbReference type="ARBA" id="ARBA00023136"/>
    </source>
</evidence>